<comment type="similarity">
    <text evidence="1">Belongs to the helicase family.</text>
</comment>
<dbReference type="InterPro" id="IPR051055">
    <property type="entry name" value="PIF1_helicase"/>
</dbReference>
<dbReference type="GO" id="GO:0006310">
    <property type="term" value="P:DNA recombination"/>
    <property type="evidence" value="ECO:0007669"/>
    <property type="project" value="UniProtKB-KW"/>
</dbReference>
<dbReference type="AlphaFoldDB" id="A0A818PHR9"/>
<feature type="domain" description="DNA helicase Pif1-like DEAD-box helicase" evidence="2">
    <location>
        <begin position="346"/>
        <end position="513"/>
    </location>
</feature>
<dbReference type="EMBL" id="CAJOBR010010792">
    <property type="protein sequence ID" value="CAF4901171.1"/>
    <property type="molecule type" value="Genomic_DNA"/>
</dbReference>
<comment type="cofactor">
    <cofactor evidence="1">
        <name>Mg(2+)</name>
        <dbReference type="ChEBI" id="CHEBI:18420"/>
    </cofactor>
</comment>
<dbReference type="GO" id="GO:0000723">
    <property type="term" value="P:telomere maintenance"/>
    <property type="evidence" value="ECO:0007669"/>
    <property type="project" value="InterPro"/>
</dbReference>
<accession>A0A818PHR9</accession>
<keyword evidence="1" id="KW-0347">Helicase</keyword>
<dbReference type="GO" id="GO:0016787">
    <property type="term" value="F:hydrolase activity"/>
    <property type="evidence" value="ECO:0007669"/>
    <property type="project" value="UniProtKB-KW"/>
</dbReference>
<dbReference type="Proteomes" id="UP000663872">
    <property type="component" value="Unassembled WGS sequence"/>
</dbReference>
<sequence>MGSAYSRAALRIRIHALIFNQGLPSIFLTLDPADIHSPVALYFAGVNLDLDNIRIEQLMTTYKRAETIACHPIATAKFFHLLITNILDTMIVGGVLGPVKAYFGTVENQGRGSLHLHLFIWLDHDMKQVDMKENIRNTDFREKLKAYLEDIVKEDLDQFKDEYVFENFDGIPANQGVDGEYDIDDSEQLLELLGNLDEYTATAANANKKSTENKYIEETIEAAENVGRFSHMNSYQQSSFNEFINLTDRQLVPFVSATPDLVRLNTKWQEQLKPERERVRRSSTTGNCDRMDDTLDLNAAKDAVITVVNSNTYNKNIFENCGSILPVVSITTNFPTQKSIADEFTLNREQRAAFMIITSHLDGDSRCRTGDNSGQLRMCIPGCGGTGKSQLIRALTKYSLVTKRTQMVRKLAPTGIAAAEIGGMTIHSFLGEQRNSGKARTIKAGDLKLEKEWRLIEYLLIDEMSMVGLTLLVKLNRIISAAKHVDPQIPFGGVNVIFLGDYLQYRPVYDAALHTNFSLLSKTKFNNVSHVL</sequence>
<dbReference type="GO" id="GO:0006281">
    <property type="term" value="P:DNA repair"/>
    <property type="evidence" value="ECO:0007669"/>
    <property type="project" value="UniProtKB-KW"/>
</dbReference>
<dbReference type="Pfam" id="PF05970">
    <property type="entry name" value="PIF1"/>
    <property type="match status" value="1"/>
</dbReference>
<keyword evidence="1" id="KW-0234">DNA repair</keyword>
<keyword evidence="1" id="KW-0547">Nucleotide-binding</keyword>
<dbReference type="GO" id="GO:0043139">
    <property type="term" value="F:5'-3' DNA helicase activity"/>
    <property type="evidence" value="ECO:0007669"/>
    <property type="project" value="UniProtKB-EC"/>
</dbReference>
<dbReference type="InterPro" id="IPR027417">
    <property type="entry name" value="P-loop_NTPase"/>
</dbReference>
<evidence type="ECO:0000313" key="4">
    <source>
        <dbReference type="EMBL" id="CAF3623605.1"/>
    </source>
</evidence>
<dbReference type="Proteomes" id="UP000663848">
    <property type="component" value="Unassembled WGS sequence"/>
</dbReference>
<reference evidence="4" key="1">
    <citation type="submission" date="2021-02" db="EMBL/GenBank/DDBJ databases">
        <authorList>
            <person name="Nowell W R."/>
        </authorList>
    </citation>
    <scope>NUCLEOTIDE SEQUENCE</scope>
</reference>
<keyword evidence="1" id="KW-0233">DNA recombination</keyword>
<name>A0A818PHR9_9BILA</name>
<protein>
    <recommendedName>
        <fullName evidence="1">ATP-dependent DNA helicase</fullName>
        <ecNumber evidence="1">5.6.2.3</ecNumber>
    </recommendedName>
</protein>
<dbReference type="InterPro" id="IPR025476">
    <property type="entry name" value="Helitron_helicase-like"/>
</dbReference>
<keyword evidence="1" id="KW-0378">Hydrolase</keyword>
<dbReference type="EMBL" id="CAJNYT010003990">
    <property type="protein sequence ID" value="CAF3623605.1"/>
    <property type="molecule type" value="Genomic_DNA"/>
</dbReference>
<feature type="domain" description="Helitron helicase-like" evidence="3">
    <location>
        <begin position="2"/>
        <end position="119"/>
    </location>
</feature>
<proteinExistence type="inferred from homology"/>
<dbReference type="PANTHER" id="PTHR47642">
    <property type="entry name" value="ATP-DEPENDENT DNA HELICASE"/>
    <property type="match status" value="1"/>
</dbReference>
<dbReference type="Pfam" id="PF14214">
    <property type="entry name" value="Helitron_like_N"/>
    <property type="match status" value="1"/>
</dbReference>
<keyword evidence="1" id="KW-0067">ATP-binding</keyword>
<dbReference type="InterPro" id="IPR010285">
    <property type="entry name" value="DNA_helicase_pif1-like_DEAD"/>
</dbReference>
<evidence type="ECO:0000313" key="6">
    <source>
        <dbReference type="Proteomes" id="UP000663872"/>
    </source>
</evidence>
<evidence type="ECO:0000313" key="5">
    <source>
        <dbReference type="EMBL" id="CAF4901171.1"/>
    </source>
</evidence>
<dbReference type="GO" id="GO:0005524">
    <property type="term" value="F:ATP binding"/>
    <property type="evidence" value="ECO:0007669"/>
    <property type="project" value="UniProtKB-KW"/>
</dbReference>
<comment type="caution">
    <text evidence="4">The sequence shown here is derived from an EMBL/GenBank/DDBJ whole genome shotgun (WGS) entry which is preliminary data.</text>
</comment>
<evidence type="ECO:0000259" key="3">
    <source>
        <dbReference type="Pfam" id="PF14214"/>
    </source>
</evidence>
<dbReference type="PANTHER" id="PTHR47642:SF5">
    <property type="entry name" value="ATP-DEPENDENT DNA HELICASE"/>
    <property type="match status" value="1"/>
</dbReference>
<keyword evidence="1" id="KW-0227">DNA damage</keyword>
<organism evidence="4 6">
    <name type="scientific">Rotaria socialis</name>
    <dbReference type="NCBI Taxonomy" id="392032"/>
    <lineage>
        <taxon>Eukaryota</taxon>
        <taxon>Metazoa</taxon>
        <taxon>Spiralia</taxon>
        <taxon>Gnathifera</taxon>
        <taxon>Rotifera</taxon>
        <taxon>Eurotatoria</taxon>
        <taxon>Bdelloidea</taxon>
        <taxon>Philodinida</taxon>
        <taxon>Philodinidae</taxon>
        <taxon>Rotaria</taxon>
    </lineage>
</organism>
<evidence type="ECO:0000259" key="2">
    <source>
        <dbReference type="Pfam" id="PF05970"/>
    </source>
</evidence>
<dbReference type="EC" id="5.6.2.3" evidence="1"/>
<evidence type="ECO:0000256" key="1">
    <source>
        <dbReference type="RuleBase" id="RU363044"/>
    </source>
</evidence>
<dbReference type="SUPFAM" id="SSF52540">
    <property type="entry name" value="P-loop containing nucleoside triphosphate hydrolases"/>
    <property type="match status" value="1"/>
</dbReference>
<comment type="catalytic activity">
    <reaction evidence="1">
        <text>ATP + H2O = ADP + phosphate + H(+)</text>
        <dbReference type="Rhea" id="RHEA:13065"/>
        <dbReference type="ChEBI" id="CHEBI:15377"/>
        <dbReference type="ChEBI" id="CHEBI:15378"/>
        <dbReference type="ChEBI" id="CHEBI:30616"/>
        <dbReference type="ChEBI" id="CHEBI:43474"/>
        <dbReference type="ChEBI" id="CHEBI:456216"/>
        <dbReference type="EC" id="5.6.2.3"/>
    </reaction>
</comment>
<dbReference type="Gene3D" id="3.40.50.300">
    <property type="entry name" value="P-loop containing nucleotide triphosphate hydrolases"/>
    <property type="match status" value="1"/>
</dbReference>
<gene>
    <name evidence="4" type="ORF">GRG538_LOCUS23800</name>
    <name evidence="5" type="ORF">QYT958_LOCUS30787</name>
</gene>